<gene>
    <name evidence="1" type="ORF">HaLaN_23908</name>
</gene>
<comment type="caution">
    <text evidence="1">The sequence shown here is derived from an EMBL/GenBank/DDBJ whole genome shotgun (WGS) entry which is preliminary data.</text>
</comment>
<sequence>MWSASRFVQDTPQGACTAAVVPGWVASSLHIGPTPSSDCTVARSTWWQGSGPRHIVPSLVPKLALGV</sequence>
<organism evidence="1 2">
    <name type="scientific">Haematococcus lacustris</name>
    <name type="common">Green alga</name>
    <name type="synonym">Haematococcus pluvialis</name>
    <dbReference type="NCBI Taxonomy" id="44745"/>
    <lineage>
        <taxon>Eukaryota</taxon>
        <taxon>Viridiplantae</taxon>
        <taxon>Chlorophyta</taxon>
        <taxon>core chlorophytes</taxon>
        <taxon>Chlorophyceae</taxon>
        <taxon>CS clade</taxon>
        <taxon>Chlamydomonadales</taxon>
        <taxon>Haematococcaceae</taxon>
        <taxon>Haematococcus</taxon>
    </lineage>
</organism>
<dbReference type="AlphaFoldDB" id="A0A699ZXL1"/>
<keyword evidence="2" id="KW-1185">Reference proteome</keyword>
<name>A0A699ZXL1_HAELA</name>
<accession>A0A699ZXL1</accession>
<evidence type="ECO:0000313" key="1">
    <source>
        <dbReference type="EMBL" id="GFH25870.1"/>
    </source>
</evidence>
<feature type="non-terminal residue" evidence="1">
    <location>
        <position position="1"/>
    </location>
</feature>
<reference evidence="1 2" key="1">
    <citation type="submission" date="2020-02" db="EMBL/GenBank/DDBJ databases">
        <title>Draft genome sequence of Haematococcus lacustris strain NIES-144.</title>
        <authorList>
            <person name="Morimoto D."/>
            <person name="Nakagawa S."/>
            <person name="Yoshida T."/>
            <person name="Sawayama S."/>
        </authorList>
    </citation>
    <scope>NUCLEOTIDE SEQUENCE [LARGE SCALE GENOMIC DNA]</scope>
    <source>
        <strain evidence="1 2">NIES-144</strain>
    </source>
</reference>
<dbReference type="EMBL" id="BLLF01002941">
    <property type="protein sequence ID" value="GFH25870.1"/>
    <property type="molecule type" value="Genomic_DNA"/>
</dbReference>
<dbReference type="Proteomes" id="UP000485058">
    <property type="component" value="Unassembled WGS sequence"/>
</dbReference>
<protein>
    <submittedName>
        <fullName evidence="1">Uncharacterized protein</fullName>
    </submittedName>
</protein>
<proteinExistence type="predicted"/>
<evidence type="ECO:0000313" key="2">
    <source>
        <dbReference type="Proteomes" id="UP000485058"/>
    </source>
</evidence>